<dbReference type="STRING" id="1454004.AW11_02002"/>
<organism evidence="1 2">
    <name type="scientific">Accumulibacter regalis</name>
    <dbReference type="NCBI Taxonomy" id="522306"/>
    <lineage>
        <taxon>Bacteria</taxon>
        <taxon>Pseudomonadati</taxon>
        <taxon>Pseudomonadota</taxon>
        <taxon>Betaproteobacteria</taxon>
        <taxon>Candidatus Accumulibacter</taxon>
    </lineage>
</organism>
<dbReference type="EMBL" id="JEMY01000024">
    <property type="protein sequence ID" value="EXI88899.1"/>
    <property type="molecule type" value="Genomic_DNA"/>
</dbReference>
<accession>A0A011RCF0</accession>
<evidence type="ECO:0000313" key="2">
    <source>
        <dbReference type="Proteomes" id="UP000022141"/>
    </source>
</evidence>
<proteinExistence type="predicted"/>
<sequence>MESAATTDLAFDPDAPAEKLGQARRYAQSETGAAVLAGDRPVGLREGVENRRQFFFGNTDATVGHREVQIQLAISVSISAFQAQQHLPAGGEFDRVADQVEQHLAQATGVAEHQSRHRGGDVADQRQFLVVRAQGERLECLANAAPEIEGAVLGDQLAGLDLGEVEDVVDDRQQRVGRVLDDLHAGALFIAELAVEEEMGHADDAVHGRSYLVAHVGQKLGLGAVGGFRAFLGAAQLLGCVLGG</sequence>
<gene>
    <name evidence="1" type="ORF">AW11_02002</name>
</gene>
<dbReference type="AntiFam" id="ANF00201">
    <property type="entry name" value="Shadow ORF (opposite gacS)"/>
</dbReference>
<dbReference type="eggNOG" id="ENOG5033D10">
    <property type="taxonomic scope" value="Bacteria"/>
</dbReference>
<dbReference type="AntiFam" id="ANF00202">
    <property type="entry name" value="Shadow ORF (opposite gacS)"/>
</dbReference>
<comment type="caution">
    <text evidence="1">The sequence shown here is derived from an EMBL/GenBank/DDBJ whole genome shotgun (WGS) entry which is preliminary data.</text>
</comment>
<dbReference type="AlphaFoldDB" id="A0A011RCF0"/>
<protein>
    <submittedName>
        <fullName evidence="1">Uncharacterized protein</fullName>
    </submittedName>
</protein>
<name>A0A011RCF0_ACCRE</name>
<keyword evidence="2" id="KW-1185">Reference proteome</keyword>
<dbReference type="Proteomes" id="UP000022141">
    <property type="component" value="Unassembled WGS sequence"/>
</dbReference>
<reference evidence="1" key="1">
    <citation type="submission" date="2014-02" db="EMBL/GenBank/DDBJ databases">
        <title>Expanding our view of genomic diversity in Candidatus Accumulibacter clades.</title>
        <authorList>
            <person name="Skennerton C.T."/>
            <person name="Barr J.J."/>
            <person name="Slater F.R."/>
            <person name="Bond P.L."/>
            <person name="Tyson G.W."/>
        </authorList>
    </citation>
    <scope>NUCLEOTIDE SEQUENCE [LARGE SCALE GENOMIC DNA]</scope>
</reference>
<evidence type="ECO:0000313" key="1">
    <source>
        <dbReference type="EMBL" id="EXI88899.1"/>
    </source>
</evidence>